<sequence length="47" mass="5460">MQCCLFFDHKITKAQAINLWSTFVKRAANTLSELVLWLSRKYISLIG</sequence>
<dbReference type="Proteomes" id="UP000660708">
    <property type="component" value="Unassembled WGS sequence"/>
</dbReference>
<accession>A0A8I0N0U0</accession>
<protein>
    <submittedName>
        <fullName evidence="1">Uncharacterized protein</fullName>
    </submittedName>
</protein>
<dbReference type="EMBL" id="AQHF01000034">
    <property type="protein sequence ID" value="MBE0348823.1"/>
    <property type="molecule type" value="Genomic_DNA"/>
</dbReference>
<organism evidence="1 2">
    <name type="scientific">Pseudoalteromonas peptidolytica F12-50-A1</name>
    <dbReference type="NCBI Taxonomy" id="1315280"/>
    <lineage>
        <taxon>Bacteria</taxon>
        <taxon>Pseudomonadati</taxon>
        <taxon>Pseudomonadota</taxon>
        <taxon>Gammaproteobacteria</taxon>
        <taxon>Alteromonadales</taxon>
        <taxon>Pseudoalteromonadaceae</taxon>
        <taxon>Pseudoalteromonas</taxon>
    </lineage>
</organism>
<evidence type="ECO:0000313" key="2">
    <source>
        <dbReference type="Proteomes" id="UP000660708"/>
    </source>
</evidence>
<dbReference type="AlphaFoldDB" id="A0A8I0N0U0"/>
<comment type="caution">
    <text evidence="1">The sequence shown here is derived from an EMBL/GenBank/DDBJ whole genome shotgun (WGS) entry which is preliminary data.</text>
</comment>
<gene>
    <name evidence="1" type="ORF">PPEP_b0663</name>
</gene>
<name>A0A8I0N0U0_9GAMM</name>
<evidence type="ECO:0000313" key="1">
    <source>
        <dbReference type="EMBL" id="MBE0348823.1"/>
    </source>
</evidence>
<keyword evidence="2" id="KW-1185">Reference proteome</keyword>
<proteinExistence type="predicted"/>
<reference evidence="1 2" key="1">
    <citation type="submission" date="2015-06" db="EMBL/GenBank/DDBJ databases">
        <title>Genome sequence of Pseudoalteromonas peptidolytica.</title>
        <authorList>
            <person name="Xie B.-B."/>
            <person name="Rong J.-C."/>
            <person name="Qin Q.-L."/>
            <person name="Zhang Y.-Z."/>
        </authorList>
    </citation>
    <scope>NUCLEOTIDE SEQUENCE [LARGE SCALE GENOMIC DNA]</scope>
    <source>
        <strain evidence="1 2">F12-50-A1</strain>
    </source>
</reference>